<dbReference type="Pfam" id="PF13302">
    <property type="entry name" value="Acetyltransf_3"/>
    <property type="match status" value="1"/>
</dbReference>
<dbReference type="PANTHER" id="PTHR43792:SF8">
    <property type="entry name" value="[RIBOSOMAL PROTEIN US5]-ALANINE N-ACETYLTRANSFERASE"/>
    <property type="match status" value="1"/>
</dbReference>
<organism evidence="5 6">
    <name type="scientific">Staphylococcus saprophyticus</name>
    <dbReference type="NCBI Taxonomy" id="29385"/>
    <lineage>
        <taxon>Bacteria</taxon>
        <taxon>Bacillati</taxon>
        <taxon>Bacillota</taxon>
        <taxon>Bacilli</taxon>
        <taxon>Bacillales</taxon>
        <taxon>Staphylococcaceae</taxon>
        <taxon>Staphylococcus</taxon>
    </lineage>
</organism>
<feature type="domain" description="N-acetyltransferase" evidence="4">
    <location>
        <begin position="30"/>
        <end position="182"/>
    </location>
</feature>
<dbReference type="Gene3D" id="3.40.630.30">
    <property type="match status" value="1"/>
</dbReference>
<dbReference type="GO" id="GO:0016747">
    <property type="term" value="F:acyltransferase activity, transferring groups other than amino-acyl groups"/>
    <property type="evidence" value="ECO:0007669"/>
    <property type="project" value="InterPro"/>
</dbReference>
<dbReference type="RefSeq" id="WP_228481591.1">
    <property type="nucleotide sequence ID" value="NZ_CP031196.1"/>
</dbReference>
<dbReference type="InterPro" id="IPR016181">
    <property type="entry name" value="Acyl_CoA_acyltransferase"/>
</dbReference>
<protein>
    <submittedName>
        <fullName evidence="5">Acetyltransferase</fullName>
        <ecNumber evidence="5">2.3.1.-</ecNumber>
    </submittedName>
</protein>
<name>A0A380HK51_STASA</name>
<proteinExistence type="inferred from homology"/>
<accession>A0A380HK51</accession>
<sequence length="187" mass="21751">MIAGERMNYRPAMNVMPNVSLIPPELNMAETLYDLIKSNFSHLSPFLDFIKEDVTVEDEKAYLKMMIQQHAENKARLFMIYYEETMIGTIDLHHIDQANYKAEVGYWIAEGYTGKQIVTKCVKQLCHYAFETLSLNKLTIMADVNNIASCKVAEKAGFKFVATDYEDVFNGERFRDMNRYVLLKRDF</sequence>
<dbReference type="InterPro" id="IPR000182">
    <property type="entry name" value="GNAT_dom"/>
</dbReference>
<dbReference type="EC" id="2.3.1.-" evidence="5"/>
<evidence type="ECO:0000313" key="5">
    <source>
        <dbReference type="EMBL" id="SUM81985.1"/>
    </source>
</evidence>
<dbReference type="AlphaFoldDB" id="A0A380HK51"/>
<keyword evidence="1 5" id="KW-0808">Transferase</keyword>
<gene>
    <name evidence="5" type="primary">ydaF_1</name>
    <name evidence="5" type="ORF">NCTC7688_00481</name>
</gene>
<dbReference type="InterPro" id="IPR051531">
    <property type="entry name" value="N-acetyltransferase"/>
</dbReference>
<comment type="similarity">
    <text evidence="3">Belongs to the acetyltransferase family. RimJ subfamily.</text>
</comment>
<evidence type="ECO:0000313" key="6">
    <source>
        <dbReference type="Proteomes" id="UP000254707"/>
    </source>
</evidence>
<keyword evidence="2 5" id="KW-0012">Acyltransferase</keyword>
<dbReference type="PROSITE" id="PS51186">
    <property type="entry name" value="GNAT"/>
    <property type="match status" value="1"/>
</dbReference>
<dbReference type="Proteomes" id="UP000254707">
    <property type="component" value="Unassembled WGS sequence"/>
</dbReference>
<evidence type="ECO:0000259" key="4">
    <source>
        <dbReference type="PROSITE" id="PS51186"/>
    </source>
</evidence>
<evidence type="ECO:0000256" key="2">
    <source>
        <dbReference type="ARBA" id="ARBA00023315"/>
    </source>
</evidence>
<reference evidence="5 6" key="1">
    <citation type="submission" date="2018-06" db="EMBL/GenBank/DDBJ databases">
        <authorList>
            <consortium name="Pathogen Informatics"/>
            <person name="Doyle S."/>
        </authorList>
    </citation>
    <scope>NUCLEOTIDE SEQUENCE [LARGE SCALE GENOMIC DNA]</scope>
    <source>
        <strain evidence="5 6">NCTC7688</strain>
    </source>
</reference>
<dbReference type="SUPFAM" id="SSF55729">
    <property type="entry name" value="Acyl-CoA N-acyltransferases (Nat)"/>
    <property type="match status" value="1"/>
</dbReference>
<dbReference type="PANTHER" id="PTHR43792">
    <property type="entry name" value="GNAT FAMILY, PUTATIVE (AFU_ORTHOLOGUE AFUA_3G00765)-RELATED-RELATED"/>
    <property type="match status" value="1"/>
</dbReference>
<dbReference type="EMBL" id="UHED01000001">
    <property type="protein sequence ID" value="SUM81985.1"/>
    <property type="molecule type" value="Genomic_DNA"/>
</dbReference>
<evidence type="ECO:0000256" key="3">
    <source>
        <dbReference type="ARBA" id="ARBA00038502"/>
    </source>
</evidence>
<evidence type="ECO:0000256" key="1">
    <source>
        <dbReference type="ARBA" id="ARBA00022679"/>
    </source>
</evidence>